<evidence type="ECO:0000313" key="1">
    <source>
        <dbReference type="EMBL" id="TFK61074.1"/>
    </source>
</evidence>
<dbReference type="Proteomes" id="UP000308600">
    <property type="component" value="Unassembled WGS sequence"/>
</dbReference>
<sequence length="370" mass="42071">MAVVQPESSLGRKFGEVTFKERLHILVTFFRLAIILAWNLIYKRYFTRRGSDERHWKRVVSDTIIQVMLAGLNRVQLQYILGSSSLRVYERWVEGAELPFVIEEIGEDARLMWIGPKRTDKVILYFHGGGFLLPVQTPSLWFWKYTQDKFKTRGLDVGFAVLDYTLVPNSIFPAQLKQACKAVKHILDSGVLPRNLQLVGDSAGANLILQVFSHILHPVDGVPAFKIFDSIRGAYLMSPWVRLGSAADEINAFPSMGHDVLHGVPDAQNVHLEGIQASDDWFKGIHRVVSRVLITAGGNEMLKDEIMKTFKLFKLHYVNTELVVQEDGLHNDPFYDFFFGEDESIHKGVITPLVIQWLASGFVKQLSDSW</sequence>
<protein>
    <submittedName>
        <fullName evidence="1">Alpha/beta-hydrolase</fullName>
    </submittedName>
</protein>
<organism evidence="1 2">
    <name type="scientific">Pluteus cervinus</name>
    <dbReference type="NCBI Taxonomy" id="181527"/>
    <lineage>
        <taxon>Eukaryota</taxon>
        <taxon>Fungi</taxon>
        <taxon>Dikarya</taxon>
        <taxon>Basidiomycota</taxon>
        <taxon>Agaricomycotina</taxon>
        <taxon>Agaricomycetes</taxon>
        <taxon>Agaricomycetidae</taxon>
        <taxon>Agaricales</taxon>
        <taxon>Pluteineae</taxon>
        <taxon>Pluteaceae</taxon>
        <taxon>Pluteus</taxon>
    </lineage>
</organism>
<name>A0ACD3A5Y2_9AGAR</name>
<proteinExistence type="predicted"/>
<dbReference type="EMBL" id="ML208698">
    <property type="protein sequence ID" value="TFK61074.1"/>
    <property type="molecule type" value="Genomic_DNA"/>
</dbReference>
<reference evidence="1 2" key="1">
    <citation type="journal article" date="2019" name="Nat. Ecol. Evol.">
        <title>Megaphylogeny resolves global patterns of mushroom evolution.</title>
        <authorList>
            <person name="Varga T."/>
            <person name="Krizsan K."/>
            <person name="Foldi C."/>
            <person name="Dima B."/>
            <person name="Sanchez-Garcia M."/>
            <person name="Sanchez-Ramirez S."/>
            <person name="Szollosi G.J."/>
            <person name="Szarkandi J.G."/>
            <person name="Papp V."/>
            <person name="Albert L."/>
            <person name="Andreopoulos W."/>
            <person name="Angelini C."/>
            <person name="Antonin V."/>
            <person name="Barry K.W."/>
            <person name="Bougher N.L."/>
            <person name="Buchanan P."/>
            <person name="Buyck B."/>
            <person name="Bense V."/>
            <person name="Catcheside P."/>
            <person name="Chovatia M."/>
            <person name="Cooper J."/>
            <person name="Damon W."/>
            <person name="Desjardin D."/>
            <person name="Finy P."/>
            <person name="Geml J."/>
            <person name="Haridas S."/>
            <person name="Hughes K."/>
            <person name="Justo A."/>
            <person name="Karasinski D."/>
            <person name="Kautmanova I."/>
            <person name="Kiss B."/>
            <person name="Kocsube S."/>
            <person name="Kotiranta H."/>
            <person name="LaButti K.M."/>
            <person name="Lechner B.E."/>
            <person name="Liimatainen K."/>
            <person name="Lipzen A."/>
            <person name="Lukacs Z."/>
            <person name="Mihaltcheva S."/>
            <person name="Morgado L.N."/>
            <person name="Niskanen T."/>
            <person name="Noordeloos M.E."/>
            <person name="Ohm R.A."/>
            <person name="Ortiz-Santana B."/>
            <person name="Ovrebo C."/>
            <person name="Racz N."/>
            <person name="Riley R."/>
            <person name="Savchenko A."/>
            <person name="Shiryaev A."/>
            <person name="Soop K."/>
            <person name="Spirin V."/>
            <person name="Szebenyi C."/>
            <person name="Tomsovsky M."/>
            <person name="Tulloss R.E."/>
            <person name="Uehling J."/>
            <person name="Grigoriev I.V."/>
            <person name="Vagvolgyi C."/>
            <person name="Papp T."/>
            <person name="Martin F.M."/>
            <person name="Miettinen O."/>
            <person name="Hibbett D.S."/>
            <person name="Nagy L.G."/>
        </authorList>
    </citation>
    <scope>NUCLEOTIDE SEQUENCE [LARGE SCALE GENOMIC DNA]</scope>
    <source>
        <strain evidence="1 2">NL-1719</strain>
    </source>
</reference>
<keyword evidence="2" id="KW-1185">Reference proteome</keyword>
<evidence type="ECO:0000313" key="2">
    <source>
        <dbReference type="Proteomes" id="UP000308600"/>
    </source>
</evidence>
<accession>A0ACD3A5Y2</accession>
<gene>
    <name evidence="1" type="ORF">BDN72DRAFT_828540</name>
</gene>